<evidence type="ECO:0000256" key="10">
    <source>
        <dbReference type="SAM" id="Phobius"/>
    </source>
</evidence>
<dbReference type="AlphaFoldDB" id="A0A6P3XGN8"/>
<reference evidence="12" key="1">
    <citation type="submission" date="2025-08" db="UniProtKB">
        <authorList>
            <consortium name="RefSeq"/>
        </authorList>
    </citation>
    <scope>IDENTIFICATION</scope>
</reference>
<keyword evidence="9" id="KW-0807">Transducer</keyword>
<dbReference type="GO" id="GO:0005549">
    <property type="term" value="F:odorant binding"/>
    <property type="evidence" value="ECO:0007669"/>
    <property type="project" value="InterPro"/>
</dbReference>
<dbReference type="Pfam" id="PF02949">
    <property type="entry name" value="7tm_6"/>
    <property type="match status" value="1"/>
</dbReference>
<comment type="subcellular location">
    <subcellularLocation>
        <location evidence="1">Cell membrane</location>
        <topology evidence="1">Multi-pass membrane protein</topology>
    </subcellularLocation>
</comment>
<keyword evidence="8" id="KW-0675">Receptor</keyword>
<keyword evidence="4 10" id="KW-0812">Transmembrane</keyword>
<dbReference type="KEGG" id="dqu:106745899"/>
<dbReference type="GO" id="GO:0007165">
    <property type="term" value="P:signal transduction"/>
    <property type="evidence" value="ECO:0007669"/>
    <property type="project" value="UniProtKB-KW"/>
</dbReference>
<organism evidence="11 12">
    <name type="scientific">Dinoponera quadriceps</name>
    <name type="common">South American ant</name>
    <dbReference type="NCBI Taxonomy" id="609295"/>
    <lineage>
        <taxon>Eukaryota</taxon>
        <taxon>Metazoa</taxon>
        <taxon>Ecdysozoa</taxon>
        <taxon>Arthropoda</taxon>
        <taxon>Hexapoda</taxon>
        <taxon>Insecta</taxon>
        <taxon>Pterygota</taxon>
        <taxon>Neoptera</taxon>
        <taxon>Endopterygota</taxon>
        <taxon>Hymenoptera</taxon>
        <taxon>Apocrita</taxon>
        <taxon>Aculeata</taxon>
        <taxon>Formicoidea</taxon>
        <taxon>Formicidae</taxon>
        <taxon>Ponerinae</taxon>
        <taxon>Ponerini</taxon>
        <taxon>Dinoponera</taxon>
    </lineage>
</organism>
<evidence type="ECO:0000256" key="6">
    <source>
        <dbReference type="ARBA" id="ARBA00022989"/>
    </source>
</evidence>
<dbReference type="OrthoDB" id="7634903at2759"/>
<keyword evidence="11" id="KW-1185">Reference proteome</keyword>
<dbReference type="Proteomes" id="UP000515204">
    <property type="component" value="Unplaced"/>
</dbReference>
<dbReference type="GeneID" id="106745899"/>
<feature type="non-terminal residue" evidence="12">
    <location>
        <position position="266"/>
    </location>
</feature>
<keyword evidence="2" id="KW-1003">Cell membrane</keyword>
<evidence type="ECO:0000313" key="12">
    <source>
        <dbReference type="RefSeq" id="XP_014477387.1"/>
    </source>
</evidence>
<dbReference type="PANTHER" id="PTHR21137">
    <property type="entry name" value="ODORANT RECEPTOR"/>
    <property type="match status" value="1"/>
</dbReference>
<accession>A0A6P3XGN8</accession>
<dbReference type="GO" id="GO:0005886">
    <property type="term" value="C:plasma membrane"/>
    <property type="evidence" value="ECO:0007669"/>
    <property type="project" value="UniProtKB-SubCell"/>
</dbReference>
<keyword evidence="3" id="KW-0716">Sensory transduction</keyword>
<feature type="transmembrane region" description="Helical" evidence="10">
    <location>
        <begin position="56"/>
        <end position="79"/>
    </location>
</feature>
<dbReference type="GO" id="GO:0004984">
    <property type="term" value="F:olfactory receptor activity"/>
    <property type="evidence" value="ECO:0007669"/>
    <property type="project" value="InterPro"/>
</dbReference>
<protein>
    <submittedName>
        <fullName evidence="12">Uncharacterized protein LOC106745899</fullName>
    </submittedName>
</protein>
<keyword evidence="5" id="KW-0552">Olfaction</keyword>
<evidence type="ECO:0000313" key="11">
    <source>
        <dbReference type="Proteomes" id="UP000515204"/>
    </source>
</evidence>
<keyword evidence="7 10" id="KW-0472">Membrane</keyword>
<feature type="transmembrane region" description="Helical" evidence="10">
    <location>
        <begin position="145"/>
        <end position="166"/>
    </location>
</feature>
<dbReference type="PANTHER" id="PTHR21137:SF35">
    <property type="entry name" value="ODORANT RECEPTOR 19A-RELATED"/>
    <property type="match status" value="1"/>
</dbReference>
<dbReference type="RefSeq" id="XP_014477387.1">
    <property type="nucleotide sequence ID" value="XM_014621901.1"/>
</dbReference>
<evidence type="ECO:0000256" key="3">
    <source>
        <dbReference type="ARBA" id="ARBA00022606"/>
    </source>
</evidence>
<evidence type="ECO:0000256" key="7">
    <source>
        <dbReference type="ARBA" id="ARBA00023136"/>
    </source>
</evidence>
<keyword evidence="6 10" id="KW-1133">Transmembrane helix</keyword>
<dbReference type="InterPro" id="IPR004117">
    <property type="entry name" value="7tm6_olfct_rcpt"/>
</dbReference>
<evidence type="ECO:0000256" key="8">
    <source>
        <dbReference type="ARBA" id="ARBA00023170"/>
    </source>
</evidence>
<evidence type="ECO:0000256" key="1">
    <source>
        <dbReference type="ARBA" id="ARBA00004651"/>
    </source>
</evidence>
<gene>
    <name evidence="12" type="primary">LOC106745899</name>
</gene>
<evidence type="ECO:0000256" key="2">
    <source>
        <dbReference type="ARBA" id="ARBA00022475"/>
    </source>
</evidence>
<sequence length="266" mass="30804">MGRPRSIFNINTKEEYSRKEDLEWAICLNRLMLKIIGLWPPDNRDSREIVGSKLRLLYTFIIWLCILTIPVLASLIRIWGDMKLMIDNLQYSLPLLMTMCKICIIWYKQEALAPLIDMIKNDWIKAKIKVERDVMLIYAAITRRIAICGMFIMLLSLIISIVFPWFGLTVRQVTNLTDPGKPLPFQSYYLHDVSKSPQFELTFLAQGVGSITTAIAYSAVDNFLGLLVIHVCGQLENLHLRLAHMEKYPNFDAVLKYNVQDHIRLI</sequence>
<name>A0A6P3XGN8_DINQU</name>
<evidence type="ECO:0000256" key="9">
    <source>
        <dbReference type="ARBA" id="ARBA00023224"/>
    </source>
</evidence>
<evidence type="ECO:0000256" key="5">
    <source>
        <dbReference type="ARBA" id="ARBA00022725"/>
    </source>
</evidence>
<proteinExistence type="predicted"/>
<evidence type="ECO:0000256" key="4">
    <source>
        <dbReference type="ARBA" id="ARBA00022692"/>
    </source>
</evidence>